<sequence>MNGDRQDPPLTCMHDRRRMAEDDMSPVVSLCCPLQVLLQEGRKEFTGWRSGLGDGWLRWLDFTGEACGPSPLPPPAHGVAVRERVLPQVEPIPYASVVGYLGRQEQKAWSSANRTDLVASTFLFPPSSPSSFPIPPSPSFFFSPLHLLQLQERSPAARKNSASQHLAVCRIKQHASATYPWNECALGWGGEREQVHAVCRARRNANAKWTR</sequence>
<dbReference type="EMBL" id="JBBWRZ010000004">
    <property type="protein sequence ID" value="KAK8238202.1"/>
    <property type="molecule type" value="Genomic_DNA"/>
</dbReference>
<organism evidence="1 2">
    <name type="scientific">Phyllosticta capitalensis</name>
    <dbReference type="NCBI Taxonomy" id="121624"/>
    <lineage>
        <taxon>Eukaryota</taxon>
        <taxon>Fungi</taxon>
        <taxon>Dikarya</taxon>
        <taxon>Ascomycota</taxon>
        <taxon>Pezizomycotina</taxon>
        <taxon>Dothideomycetes</taxon>
        <taxon>Dothideomycetes incertae sedis</taxon>
        <taxon>Botryosphaeriales</taxon>
        <taxon>Phyllostictaceae</taxon>
        <taxon>Phyllosticta</taxon>
    </lineage>
</organism>
<reference evidence="1 2" key="1">
    <citation type="submission" date="2024-04" db="EMBL/GenBank/DDBJ databases">
        <title>Phyllosticta paracitricarpa is synonymous to the EU quarantine fungus P. citricarpa based on phylogenomic analyses.</title>
        <authorList>
            <consortium name="Lawrence Berkeley National Laboratory"/>
            <person name="Van Ingen-Buijs V.A."/>
            <person name="Van Westerhoven A.C."/>
            <person name="Haridas S."/>
            <person name="Skiadas P."/>
            <person name="Martin F."/>
            <person name="Groenewald J.Z."/>
            <person name="Crous P.W."/>
            <person name="Seidl M.F."/>
        </authorList>
    </citation>
    <scope>NUCLEOTIDE SEQUENCE [LARGE SCALE GENOMIC DNA]</scope>
    <source>
        <strain evidence="1 2">CBS 123374</strain>
    </source>
</reference>
<gene>
    <name evidence="1" type="ORF">HDK90DRAFT_217599</name>
</gene>
<name>A0ABR1YT96_9PEZI</name>
<protein>
    <submittedName>
        <fullName evidence="1">Uncharacterized protein</fullName>
    </submittedName>
</protein>
<keyword evidence="2" id="KW-1185">Reference proteome</keyword>
<evidence type="ECO:0000313" key="1">
    <source>
        <dbReference type="EMBL" id="KAK8238202.1"/>
    </source>
</evidence>
<comment type="caution">
    <text evidence="1">The sequence shown here is derived from an EMBL/GenBank/DDBJ whole genome shotgun (WGS) entry which is preliminary data.</text>
</comment>
<dbReference type="Proteomes" id="UP001492380">
    <property type="component" value="Unassembled WGS sequence"/>
</dbReference>
<proteinExistence type="predicted"/>
<accession>A0ABR1YT96</accession>
<evidence type="ECO:0000313" key="2">
    <source>
        <dbReference type="Proteomes" id="UP001492380"/>
    </source>
</evidence>